<dbReference type="Proteomes" id="UP001595799">
    <property type="component" value="Unassembled WGS sequence"/>
</dbReference>
<dbReference type="PROSITE" id="PS00211">
    <property type="entry name" value="ABC_TRANSPORTER_1"/>
    <property type="match status" value="1"/>
</dbReference>
<evidence type="ECO:0000256" key="1">
    <source>
        <dbReference type="ARBA" id="ARBA00022448"/>
    </source>
</evidence>
<dbReference type="Gene3D" id="3.40.50.300">
    <property type="entry name" value="P-loop containing nucleotide triphosphate hydrolases"/>
    <property type="match status" value="1"/>
</dbReference>
<reference evidence="13" key="1">
    <citation type="journal article" date="2019" name="Int. J. Syst. Evol. Microbiol.">
        <title>The Global Catalogue of Microorganisms (GCM) 10K type strain sequencing project: providing services to taxonomists for standard genome sequencing and annotation.</title>
        <authorList>
            <consortium name="The Broad Institute Genomics Platform"/>
            <consortium name="The Broad Institute Genome Sequencing Center for Infectious Disease"/>
            <person name="Wu L."/>
            <person name="Ma J."/>
        </authorList>
    </citation>
    <scope>NUCLEOTIDE SEQUENCE [LARGE SCALE GENOMIC DNA]</scope>
    <source>
        <strain evidence="13">CECT 8472</strain>
    </source>
</reference>
<evidence type="ECO:0000313" key="12">
    <source>
        <dbReference type="EMBL" id="MFC4352724.1"/>
    </source>
</evidence>
<dbReference type="InterPro" id="IPR050153">
    <property type="entry name" value="Metal_Ion_Import_ABC"/>
</dbReference>
<dbReference type="SMART" id="SM00382">
    <property type="entry name" value="AAA"/>
    <property type="match status" value="1"/>
</dbReference>
<keyword evidence="13" id="KW-1185">Reference proteome</keyword>
<keyword evidence="8" id="KW-0406">Ion transport</keyword>
<sequence length="264" mass="29281">MTETTSTLVETSSVGLTLAGRRILESIDLAISPGEIVTLIGPNGAGKTSLLRIILGLQKPDSGHMYRRPGLRMGYVPQRISIGPTLPMTVLHFLSLPDRQPRAKRMKSMEELGIAHLARSQLHTLSGGEFQRVLLARTLLRDPDLLVLDEPAQAIDFIGQTELYRLIDRVRNERGCGVLLVSHDLHLVMAATDRVICLNRHVCCSGEPETVSQHPEYQAMFGPRAAQALAVYHHHHDHHHDLTGAPVESEDTSEREKEETSHAR</sequence>
<dbReference type="NCBIfam" id="NF007090">
    <property type="entry name" value="PRK09544.1"/>
    <property type="match status" value="1"/>
</dbReference>
<keyword evidence="1" id="KW-0813">Transport</keyword>
<dbReference type="RefSeq" id="WP_382423082.1">
    <property type="nucleotide sequence ID" value="NZ_JBHSCW010000008.1"/>
</dbReference>
<keyword evidence="5 12" id="KW-0067">ATP-binding</keyword>
<dbReference type="InterPro" id="IPR003439">
    <property type="entry name" value="ABC_transporter-like_ATP-bd"/>
</dbReference>
<gene>
    <name evidence="12" type="primary">znuC</name>
    <name evidence="12" type="ORF">ACFOW6_14325</name>
</gene>
<dbReference type="EMBL" id="JBHSCW010000008">
    <property type="protein sequence ID" value="MFC4352724.1"/>
    <property type="molecule type" value="Genomic_DNA"/>
</dbReference>
<protein>
    <submittedName>
        <fullName evidence="12">Zinc ABC transporter ATP-binding protein ZnuC</fullName>
    </submittedName>
</protein>
<accession>A0ABV8UNM7</accession>
<keyword evidence="4" id="KW-0862">Zinc</keyword>
<evidence type="ECO:0000256" key="4">
    <source>
        <dbReference type="ARBA" id="ARBA00022833"/>
    </source>
</evidence>
<keyword evidence="6" id="KW-0864">Zinc transport</keyword>
<dbReference type="PANTHER" id="PTHR42734">
    <property type="entry name" value="METAL TRANSPORT SYSTEM ATP-BINDING PROTEIN TM_0124-RELATED"/>
    <property type="match status" value="1"/>
</dbReference>
<evidence type="ECO:0000256" key="6">
    <source>
        <dbReference type="ARBA" id="ARBA00022906"/>
    </source>
</evidence>
<evidence type="ECO:0000256" key="3">
    <source>
        <dbReference type="ARBA" id="ARBA00022741"/>
    </source>
</evidence>
<dbReference type="InterPro" id="IPR017871">
    <property type="entry name" value="ABC_transporter-like_CS"/>
</dbReference>
<keyword evidence="7" id="KW-1278">Translocase</keyword>
<comment type="caution">
    <text evidence="12">The sequence shown here is derived from an EMBL/GenBank/DDBJ whole genome shotgun (WGS) entry which is preliminary data.</text>
</comment>
<evidence type="ECO:0000256" key="8">
    <source>
        <dbReference type="ARBA" id="ARBA00023065"/>
    </source>
</evidence>
<dbReference type="PROSITE" id="PS50893">
    <property type="entry name" value="ABC_TRANSPORTER_2"/>
    <property type="match status" value="1"/>
</dbReference>
<keyword evidence="2" id="KW-1003">Cell membrane</keyword>
<evidence type="ECO:0000256" key="5">
    <source>
        <dbReference type="ARBA" id="ARBA00022840"/>
    </source>
</evidence>
<keyword evidence="3" id="KW-0547">Nucleotide-binding</keyword>
<name>A0ABV8UNM7_9PROT</name>
<dbReference type="Pfam" id="PF00005">
    <property type="entry name" value="ABC_tran"/>
    <property type="match status" value="1"/>
</dbReference>
<dbReference type="GO" id="GO:0005524">
    <property type="term" value="F:ATP binding"/>
    <property type="evidence" value="ECO:0007669"/>
    <property type="project" value="UniProtKB-KW"/>
</dbReference>
<evidence type="ECO:0000256" key="10">
    <source>
        <dbReference type="SAM" id="MobiDB-lite"/>
    </source>
</evidence>
<feature type="region of interest" description="Disordered" evidence="10">
    <location>
        <begin position="232"/>
        <end position="264"/>
    </location>
</feature>
<evidence type="ECO:0000259" key="11">
    <source>
        <dbReference type="PROSITE" id="PS50893"/>
    </source>
</evidence>
<dbReference type="InterPro" id="IPR027417">
    <property type="entry name" value="P-loop_NTPase"/>
</dbReference>
<evidence type="ECO:0000313" key="13">
    <source>
        <dbReference type="Proteomes" id="UP001595799"/>
    </source>
</evidence>
<evidence type="ECO:0000256" key="7">
    <source>
        <dbReference type="ARBA" id="ARBA00022967"/>
    </source>
</evidence>
<evidence type="ECO:0000256" key="9">
    <source>
        <dbReference type="ARBA" id="ARBA00023136"/>
    </source>
</evidence>
<keyword evidence="9" id="KW-0472">Membrane</keyword>
<dbReference type="PANTHER" id="PTHR42734:SF9">
    <property type="entry name" value="ZINC IMPORT ATP-BINDING PROTEIN ZNUC"/>
    <property type="match status" value="1"/>
</dbReference>
<feature type="domain" description="ABC transporter" evidence="11">
    <location>
        <begin position="9"/>
        <end position="224"/>
    </location>
</feature>
<proteinExistence type="predicted"/>
<organism evidence="12 13">
    <name type="scientific">Fodinicurvata halophila</name>
    <dbReference type="NCBI Taxonomy" id="1419723"/>
    <lineage>
        <taxon>Bacteria</taxon>
        <taxon>Pseudomonadati</taxon>
        <taxon>Pseudomonadota</taxon>
        <taxon>Alphaproteobacteria</taxon>
        <taxon>Rhodospirillales</taxon>
        <taxon>Rhodovibrionaceae</taxon>
        <taxon>Fodinicurvata</taxon>
    </lineage>
</organism>
<dbReference type="InterPro" id="IPR003593">
    <property type="entry name" value="AAA+_ATPase"/>
</dbReference>
<evidence type="ECO:0000256" key="2">
    <source>
        <dbReference type="ARBA" id="ARBA00022475"/>
    </source>
</evidence>
<dbReference type="SUPFAM" id="SSF52540">
    <property type="entry name" value="P-loop containing nucleoside triphosphate hydrolases"/>
    <property type="match status" value="1"/>
</dbReference>
<feature type="compositionally biased region" description="Basic and acidic residues" evidence="10">
    <location>
        <begin position="252"/>
        <end position="264"/>
    </location>
</feature>